<keyword evidence="1" id="KW-0175">Coiled coil</keyword>
<evidence type="ECO:0000313" key="2">
    <source>
        <dbReference type="EMBL" id="URN93015.1"/>
    </source>
</evidence>
<evidence type="ECO:0000256" key="1">
    <source>
        <dbReference type="SAM" id="Coils"/>
    </source>
</evidence>
<dbReference type="KEGG" id="plig:NAG76_14320"/>
<dbReference type="AlphaFoldDB" id="A0A9J6ZAG3"/>
<gene>
    <name evidence="2" type="ORF">NAG76_14320</name>
</gene>
<sequence>MKSEVSRYYQLKQKQKLIEQELAQLKEQILAKMAEEDSSEQIIGSYKVKLVTSERKEYQENLLFNALPDPELWRMLSKPDQGKITGLIKVGAIQEDQLKETYTVRQQVALIIDKK</sequence>
<organism evidence="2 3">
    <name type="scientific">Candidatus Pristimantibacillus lignocellulolyticus</name>
    <dbReference type="NCBI Taxonomy" id="2994561"/>
    <lineage>
        <taxon>Bacteria</taxon>
        <taxon>Bacillati</taxon>
        <taxon>Bacillota</taxon>
        <taxon>Bacilli</taxon>
        <taxon>Bacillales</taxon>
        <taxon>Paenibacillaceae</taxon>
        <taxon>Candidatus Pristimantibacillus</taxon>
    </lineage>
</organism>
<feature type="coiled-coil region" evidence="1">
    <location>
        <begin position="8"/>
        <end position="35"/>
    </location>
</feature>
<evidence type="ECO:0000313" key="3">
    <source>
        <dbReference type="Proteomes" id="UP001056756"/>
    </source>
</evidence>
<name>A0A9J6ZAG3_9BACL</name>
<dbReference type="Proteomes" id="UP001056756">
    <property type="component" value="Chromosome"/>
</dbReference>
<dbReference type="EMBL" id="CP097899">
    <property type="protein sequence ID" value="URN93015.1"/>
    <property type="molecule type" value="Genomic_DNA"/>
</dbReference>
<protein>
    <submittedName>
        <fullName evidence="2">Uncharacterized protein</fullName>
    </submittedName>
</protein>
<accession>A0A9J6ZAG3</accession>
<reference evidence="2" key="1">
    <citation type="submission" date="2022-05" db="EMBL/GenBank/DDBJ databases">
        <title>Novel bacterial taxa in a minimal lignocellulolytic consortium and its capacity to transform plastics disclosed by genome-resolved metagenomics.</title>
        <authorList>
            <person name="Rodriguez C.A.D."/>
            <person name="Diaz-Garcia L."/>
            <person name="Herrera K."/>
            <person name="Tarazona N.A."/>
            <person name="Sproer C."/>
            <person name="Overmann J."/>
            <person name="Jimenez D.J."/>
        </authorList>
    </citation>
    <scope>NUCLEOTIDE SEQUENCE</scope>
    <source>
        <strain evidence="2">MAG5</strain>
    </source>
</reference>
<proteinExistence type="predicted"/>